<evidence type="ECO:0000313" key="3">
    <source>
        <dbReference type="Proteomes" id="UP000540568"/>
    </source>
</evidence>
<dbReference type="RefSeq" id="WP_182616113.1">
    <property type="nucleotide sequence ID" value="NZ_BAAATF010000003.1"/>
</dbReference>
<accession>A0A7W3PE10</accession>
<dbReference type="InterPro" id="IPR017035">
    <property type="entry name" value="UCP035009_HsdR_All3000-type"/>
</dbReference>
<evidence type="ECO:0000313" key="2">
    <source>
        <dbReference type="EMBL" id="MBA8808241.1"/>
    </source>
</evidence>
<sequence length="364" mass="40850">MDIAERIASLATKIEQQKAAIETEEATKNAFIMPFIAHVLGYDVFNPDEVVPEFTADIGTKKGEKIDYAIVKDGEVQILIEAKPVGAPLTLNHASQLFRYFAVANARIAILTNGQRYHFFTDLDRPNRMDDTPFLQLDLLELDESLIPEVQKLTKETFDVDSVVSAAEELKYIGALKRALAAQFRDADDEWIKNLTGRVYEGSFTQKVREQFRGLVAKAMQQFLADQVNDRIKAALGGKVYATAGSTDLTAEAPVEASLDAAEPGSDRGLETTLEEIEAFQIVRAIACSEVPPVRIVQRDTKSYMGVLLDDNNRKPIARLHFNRGQKYLGLFDESKAETRHPIESLDQIYDHADHLRKTVHYYE</sequence>
<gene>
    <name evidence="2" type="ORF">FHX71_002183</name>
</gene>
<dbReference type="Pfam" id="PF13588">
    <property type="entry name" value="HSDR_N_2"/>
    <property type="match status" value="1"/>
</dbReference>
<reference evidence="2 3" key="1">
    <citation type="submission" date="2020-07" db="EMBL/GenBank/DDBJ databases">
        <title>Sequencing the genomes of 1000 actinobacteria strains.</title>
        <authorList>
            <person name="Klenk H.-P."/>
        </authorList>
    </citation>
    <scope>NUCLEOTIDE SEQUENCE [LARGE SCALE GENOMIC DNA]</scope>
    <source>
        <strain evidence="2 3">DSM 44121</strain>
    </source>
</reference>
<name>A0A7W3PE10_9MICO</name>
<dbReference type="AlphaFoldDB" id="A0A7W3PE10"/>
<dbReference type="InterPro" id="IPR029464">
    <property type="entry name" value="HSDR_N"/>
</dbReference>
<feature type="domain" description="Type I restriction enzyme R protein N-terminal" evidence="1">
    <location>
        <begin position="24"/>
        <end position="121"/>
    </location>
</feature>
<dbReference type="Proteomes" id="UP000540568">
    <property type="component" value="Unassembled WGS sequence"/>
</dbReference>
<comment type="caution">
    <text evidence="2">The sequence shown here is derived from an EMBL/GenBank/DDBJ whole genome shotgun (WGS) entry which is preliminary data.</text>
</comment>
<evidence type="ECO:0000259" key="1">
    <source>
        <dbReference type="Pfam" id="PF13588"/>
    </source>
</evidence>
<dbReference type="EMBL" id="JACGWV010000001">
    <property type="protein sequence ID" value="MBA8808241.1"/>
    <property type="molecule type" value="Genomic_DNA"/>
</dbReference>
<keyword evidence="3" id="KW-1185">Reference proteome</keyword>
<protein>
    <recommendedName>
        <fullName evidence="1">Type I restriction enzyme R protein N-terminal domain-containing protein</fullName>
    </recommendedName>
</protein>
<dbReference type="PIRSF" id="PIRSF035009">
    <property type="entry name" value="UCP035009_HSDR_N"/>
    <property type="match status" value="1"/>
</dbReference>
<proteinExistence type="predicted"/>
<organism evidence="2 3">
    <name type="scientific">Promicromonospora sukumoe</name>
    <dbReference type="NCBI Taxonomy" id="88382"/>
    <lineage>
        <taxon>Bacteria</taxon>
        <taxon>Bacillati</taxon>
        <taxon>Actinomycetota</taxon>
        <taxon>Actinomycetes</taxon>
        <taxon>Micrococcales</taxon>
        <taxon>Promicromonosporaceae</taxon>
        <taxon>Promicromonospora</taxon>
    </lineage>
</organism>